<accession>A0AAN9SKK7</accession>
<gene>
    <name evidence="1" type="ORF">VNO78_16072</name>
</gene>
<proteinExistence type="predicted"/>
<dbReference type="EMBL" id="JAYMYS010000004">
    <property type="protein sequence ID" value="KAK7395513.1"/>
    <property type="molecule type" value="Genomic_DNA"/>
</dbReference>
<organism evidence="1 2">
    <name type="scientific">Psophocarpus tetragonolobus</name>
    <name type="common">Winged bean</name>
    <name type="synonym">Dolichos tetragonolobus</name>
    <dbReference type="NCBI Taxonomy" id="3891"/>
    <lineage>
        <taxon>Eukaryota</taxon>
        <taxon>Viridiplantae</taxon>
        <taxon>Streptophyta</taxon>
        <taxon>Embryophyta</taxon>
        <taxon>Tracheophyta</taxon>
        <taxon>Spermatophyta</taxon>
        <taxon>Magnoliopsida</taxon>
        <taxon>eudicotyledons</taxon>
        <taxon>Gunneridae</taxon>
        <taxon>Pentapetalae</taxon>
        <taxon>rosids</taxon>
        <taxon>fabids</taxon>
        <taxon>Fabales</taxon>
        <taxon>Fabaceae</taxon>
        <taxon>Papilionoideae</taxon>
        <taxon>50 kb inversion clade</taxon>
        <taxon>NPAAA clade</taxon>
        <taxon>indigoferoid/millettioid clade</taxon>
        <taxon>Phaseoleae</taxon>
        <taxon>Psophocarpus</taxon>
    </lineage>
</organism>
<comment type="caution">
    <text evidence="1">The sequence shown here is derived from an EMBL/GenBank/DDBJ whole genome shotgun (WGS) entry which is preliminary data.</text>
</comment>
<protein>
    <submittedName>
        <fullName evidence="1">Uncharacterized protein</fullName>
    </submittedName>
</protein>
<sequence length="99" mass="11404">MLSSRRLGGWRLAIRRSSRNWLTSEIASCDPYGDDRDKKNFNVDFLTTSPLCHWSISCIGSMPDVPMISTMLARVSFRGALIRRGELDKVYLLCFFHEM</sequence>
<dbReference type="Proteomes" id="UP001386955">
    <property type="component" value="Unassembled WGS sequence"/>
</dbReference>
<evidence type="ECO:0000313" key="2">
    <source>
        <dbReference type="Proteomes" id="UP001386955"/>
    </source>
</evidence>
<keyword evidence="2" id="KW-1185">Reference proteome</keyword>
<dbReference type="AlphaFoldDB" id="A0AAN9SKK7"/>
<evidence type="ECO:0000313" key="1">
    <source>
        <dbReference type="EMBL" id="KAK7395513.1"/>
    </source>
</evidence>
<name>A0AAN9SKK7_PSOTE</name>
<reference evidence="1 2" key="1">
    <citation type="submission" date="2024-01" db="EMBL/GenBank/DDBJ databases">
        <title>The genomes of 5 underutilized Papilionoideae crops provide insights into root nodulation and disease resistanc.</title>
        <authorList>
            <person name="Jiang F."/>
        </authorList>
    </citation>
    <scope>NUCLEOTIDE SEQUENCE [LARGE SCALE GENOMIC DNA]</scope>
    <source>
        <strain evidence="1">DUOXIRENSHENG_FW03</strain>
        <tissue evidence="1">Leaves</tissue>
    </source>
</reference>